<dbReference type="PANTHER" id="PTHR42924">
    <property type="entry name" value="EXONUCLEASE"/>
    <property type="match status" value="1"/>
</dbReference>
<dbReference type="InterPro" id="IPR016195">
    <property type="entry name" value="Pol/histidinol_Pase-like"/>
</dbReference>
<evidence type="ECO:0000313" key="3">
    <source>
        <dbReference type="Proteomes" id="UP000002156"/>
    </source>
</evidence>
<dbReference type="Gene3D" id="3.20.20.140">
    <property type="entry name" value="Metal-dependent hydrolases"/>
    <property type="match status" value="1"/>
</dbReference>
<dbReference type="RefSeq" id="WP_012269442.1">
    <property type="nucleotide sequence ID" value="NC_010321.1"/>
</dbReference>
<dbReference type="HOGENOM" id="CLU_097071_0_0_9"/>
<dbReference type="KEGG" id="tpd:Teth39_1461"/>
<name>B0KAE8_THEP3</name>
<reference evidence="3" key="1">
    <citation type="submission" date="2008-01" db="EMBL/GenBank/DDBJ databases">
        <title>Complete sequence of Thermoanaerobacter pseudethanolicus 39E.</title>
        <authorList>
            <person name="Copeland A."/>
            <person name="Lucas S."/>
            <person name="Lapidus A."/>
            <person name="Barry K."/>
            <person name="Glavina del Rio T."/>
            <person name="Dalin E."/>
            <person name="Tice H."/>
            <person name="Pitluck S."/>
            <person name="Bruce D."/>
            <person name="Goodwin L."/>
            <person name="Saunders E."/>
            <person name="Brettin T."/>
            <person name="Detter J.C."/>
            <person name="Han C."/>
            <person name="Schmutz J."/>
            <person name="Larimer F."/>
            <person name="Land M."/>
            <person name="Hauser L."/>
            <person name="Kyrpides N."/>
            <person name="Lykidis A."/>
            <person name="Hemme C."/>
            <person name="Fields M.W."/>
            <person name="He Z."/>
            <person name="Zhou J."/>
            <person name="Richardson P."/>
        </authorList>
    </citation>
    <scope>NUCLEOTIDE SEQUENCE [LARGE SCALE GENOMIC DNA]</scope>
    <source>
        <strain evidence="3">ATCC 33223 / DSM 2355 / 39E</strain>
    </source>
</reference>
<dbReference type="Pfam" id="PF02811">
    <property type="entry name" value="PHP"/>
    <property type="match status" value="1"/>
</dbReference>
<dbReference type="GO" id="GO:0004534">
    <property type="term" value="F:5'-3' RNA exonuclease activity"/>
    <property type="evidence" value="ECO:0007669"/>
    <property type="project" value="TreeGrafter"/>
</dbReference>
<dbReference type="CDD" id="cd07432">
    <property type="entry name" value="PHP_HisPPase"/>
    <property type="match status" value="1"/>
</dbReference>
<sequence>MMLYYDLHIHTALSPCASDDMTPNNIVNMASIKGLDVIAITDHNSAKNVKAVYNLGLKKGLIVVPGIEVQTREEVHILCYFYSVDECAKFSEIINENLIKIKNEKTIFGNQFVMDEEDNVIEEIDYSLLISSNLSINEIFEYMEGKGVAVTAHVDRPAYSIVSNLGFIPNIKNLTTIEISKGIVTENFLHSYPEYRKYKIIRSSDAHYLGDISEREEFLLCKSELKSVVDWLCGY</sequence>
<dbReference type="AlphaFoldDB" id="B0KAE8"/>
<dbReference type="InterPro" id="IPR004013">
    <property type="entry name" value="PHP_dom"/>
</dbReference>
<organism evidence="2 3">
    <name type="scientific">Thermoanaerobacter pseudethanolicus (strain ATCC 33223 / 39E)</name>
    <name type="common">Clostridium thermohydrosulfuricum</name>
    <dbReference type="NCBI Taxonomy" id="340099"/>
    <lineage>
        <taxon>Bacteria</taxon>
        <taxon>Bacillati</taxon>
        <taxon>Bacillota</taxon>
        <taxon>Clostridia</taxon>
        <taxon>Thermoanaerobacterales</taxon>
        <taxon>Thermoanaerobacteraceae</taxon>
        <taxon>Thermoanaerobacter</taxon>
    </lineage>
</organism>
<dbReference type="PANTHER" id="PTHR42924:SF3">
    <property type="entry name" value="POLYMERASE_HISTIDINOL PHOSPHATASE N-TERMINAL DOMAIN-CONTAINING PROTEIN"/>
    <property type="match status" value="1"/>
</dbReference>
<proteinExistence type="predicted"/>
<dbReference type="InterPro" id="IPR003141">
    <property type="entry name" value="Pol/His_phosphatase_N"/>
</dbReference>
<dbReference type="SMART" id="SM00481">
    <property type="entry name" value="POLIIIAc"/>
    <property type="match status" value="1"/>
</dbReference>
<feature type="domain" description="Polymerase/histidinol phosphatase N-terminal" evidence="1">
    <location>
        <begin position="5"/>
        <end position="73"/>
    </location>
</feature>
<dbReference type="EMBL" id="CP000924">
    <property type="protein sequence ID" value="ABY95111.1"/>
    <property type="molecule type" value="Genomic_DNA"/>
</dbReference>
<accession>B0KAE8</accession>
<evidence type="ECO:0000259" key="1">
    <source>
        <dbReference type="SMART" id="SM00481"/>
    </source>
</evidence>
<dbReference type="SUPFAM" id="SSF89550">
    <property type="entry name" value="PHP domain-like"/>
    <property type="match status" value="1"/>
</dbReference>
<dbReference type="InterPro" id="IPR052018">
    <property type="entry name" value="PHP_domain"/>
</dbReference>
<protein>
    <submittedName>
        <fullName evidence="2">PHP C-terminal domain protein</fullName>
    </submittedName>
</protein>
<dbReference type="GO" id="GO:0035312">
    <property type="term" value="F:5'-3' DNA exonuclease activity"/>
    <property type="evidence" value="ECO:0007669"/>
    <property type="project" value="TreeGrafter"/>
</dbReference>
<dbReference type="Proteomes" id="UP000002156">
    <property type="component" value="Chromosome"/>
</dbReference>
<keyword evidence="3" id="KW-1185">Reference proteome</keyword>
<dbReference type="eggNOG" id="COG0613">
    <property type="taxonomic scope" value="Bacteria"/>
</dbReference>
<dbReference type="STRING" id="340099.Teth39_1461"/>
<evidence type="ECO:0000313" key="2">
    <source>
        <dbReference type="EMBL" id="ABY95111.1"/>
    </source>
</evidence>
<gene>
    <name evidence="2" type="ordered locus">Teth39_1461</name>
</gene>